<keyword evidence="4" id="KW-1185">Reference proteome</keyword>
<protein>
    <submittedName>
        <fullName evidence="3">SHOCT domain-containing protein</fullName>
    </submittedName>
</protein>
<evidence type="ECO:0000256" key="2">
    <source>
        <dbReference type="SAM" id="Phobius"/>
    </source>
</evidence>
<comment type="caution">
    <text evidence="3">The sequence shown here is derived from an EMBL/GenBank/DDBJ whole genome shotgun (WGS) entry which is preliminary data.</text>
</comment>
<accession>A0A4R8WDN0</accession>
<evidence type="ECO:0000313" key="4">
    <source>
        <dbReference type="Proteomes" id="UP000297907"/>
    </source>
</evidence>
<dbReference type="OrthoDB" id="7596142at2"/>
<feature type="compositionally biased region" description="Polar residues" evidence="1">
    <location>
        <begin position="84"/>
        <end position="99"/>
    </location>
</feature>
<dbReference type="AlphaFoldDB" id="A0A4R8WDN0"/>
<feature type="transmembrane region" description="Helical" evidence="2">
    <location>
        <begin position="47"/>
        <end position="66"/>
    </location>
</feature>
<proteinExistence type="predicted"/>
<sequence>MQGVGAIFASFVWMFWFYVTVSCIWVFITVIMDVFRSSDLGGGAKVLWVLLLVLLPFLGTFINLIARGKKMSRRQADQAQQAQGDTNSYLREDAGTSSPGAEIESAKRLLDSGAISQSEFDTLITRALIPA</sequence>
<keyword evidence="2" id="KW-0812">Transmembrane</keyword>
<feature type="transmembrane region" description="Helical" evidence="2">
    <location>
        <begin position="12"/>
        <end position="35"/>
    </location>
</feature>
<name>A0A4R8WDN0_9MICO</name>
<evidence type="ECO:0000256" key="1">
    <source>
        <dbReference type="SAM" id="MobiDB-lite"/>
    </source>
</evidence>
<evidence type="ECO:0000313" key="3">
    <source>
        <dbReference type="EMBL" id="TFC07087.1"/>
    </source>
</evidence>
<feature type="region of interest" description="Disordered" evidence="1">
    <location>
        <begin position="75"/>
        <end position="102"/>
    </location>
</feature>
<dbReference type="Proteomes" id="UP000297907">
    <property type="component" value="Unassembled WGS sequence"/>
</dbReference>
<dbReference type="EMBL" id="SOFL01000002">
    <property type="protein sequence ID" value="TFC07087.1"/>
    <property type="molecule type" value="Genomic_DNA"/>
</dbReference>
<keyword evidence="2" id="KW-0472">Membrane</keyword>
<gene>
    <name evidence="3" type="ORF">E3O42_00525</name>
</gene>
<reference evidence="3 4" key="1">
    <citation type="submission" date="2019-03" db="EMBL/GenBank/DDBJ databases">
        <title>Genomics of glacier-inhabiting Cryobacterium strains.</title>
        <authorList>
            <person name="Liu Q."/>
            <person name="Xin Y.-H."/>
        </authorList>
    </citation>
    <scope>NUCLEOTIDE SEQUENCE [LARGE SCALE GENOMIC DNA]</scope>
    <source>
        <strain evidence="3 4">RHLS22-1</strain>
    </source>
</reference>
<organism evidence="3 4">
    <name type="scientific">Cryobacterium adonitolivorans</name>
    <dbReference type="NCBI Taxonomy" id="1259189"/>
    <lineage>
        <taxon>Bacteria</taxon>
        <taxon>Bacillati</taxon>
        <taxon>Actinomycetota</taxon>
        <taxon>Actinomycetes</taxon>
        <taxon>Micrococcales</taxon>
        <taxon>Microbacteriaceae</taxon>
        <taxon>Cryobacterium</taxon>
    </lineage>
</organism>
<keyword evidence="2" id="KW-1133">Transmembrane helix</keyword>